<dbReference type="PROSITE" id="PS00134">
    <property type="entry name" value="TRYPSIN_HIS"/>
    <property type="match status" value="1"/>
</dbReference>
<dbReference type="Proteomes" id="UP000183982">
    <property type="component" value="Unassembled WGS sequence"/>
</dbReference>
<dbReference type="PANTHER" id="PTHR15462">
    <property type="entry name" value="SERINE PROTEASE"/>
    <property type="match status" value="1"/>
</dbReference>
<dbReference type="InterPro" id="IPR001254">
    <property type="entry name" value="Trypsin_dom"/>
</dbReference>
<dbReference type="GO" id="GO:0006508">
    <property type="term" value="P:proteolysis"/>
    <property type="evidence" value="ECO:0007669"/>
    <property type="project" value="InterPro"/>
</dbReference>
<protein>
    <submittedName>
        <fullName evidence="3">Trypsin</fullName>
    </submittedName>
</protein>
<keyword evidence="1" id="KW-0732">Signal</keyword>
<reference evidence="4" key="1">
    <citation type="submission" date="2016-11" db="EMBL/GenBank/DDBJ databases">
        <authorList>
            <person name="Varghese N."/>
            <person name="Submissions S."/>
        </authorList>
    </citation>
    <scope>NUCLEOTIDE SEQUENCE [LARGE SCALE GENOMIC DNA]</scope>
    <source>
        <strain evidence="4">DSM 100564</strain>
    </source>
</reference>
<proteinExistence type="predicted"/>
<dbReference type="InterPro" id="IPR018114">
    <property type="entry name" value="TRYPSIN_HIS"/>
</dbReference>
<dbReference type="STRING" id="1470563.SAMN05444000_112119"/>
<dbReference type="InterPro" id="IPR043504">
    <property type="entry name" value="Peptidase_S1_PA_chymotrypsin"/>
</dbReference>
<organism evidence="3 4">
    <name type="scientific">Shimia gijangensis</name>
    <dbReference type="NCBI Taxonomy" id="1470563"/>
    <lineage>
        <taxon>Bacteria</taxon>
        <taxon>Pseudomonadati</taxon>
        <taxon>Pseudomonadota</taxon>
        <taxon>Alphaproteobacteria</taxon>
        <taxon>Rhodobacterales</taxon>
        <taxon>Roseobacteraceae</taxon>
    </lineage>
</organism>
<dbReference type="InterPro" id="IPR001314">
    <property type="entry name" value="Peptidase_S1A"/>
</dbReference>
<dbReference type="AlphaFoldDB" id="A0A1M6LVQ5"/>
<dbReference type="SMART" id="SM00020">
    <property type="entry name" value="Tryp_SPc"/>
    <property type="match status" value="1"/>
</dbReference>
<evidence type="ECO:0000313" key="4">
    <source>
        <dbReference type="Proteomes" id="UP000183982"/>
    </source>
</evidence>
<dbReference type="GO" id="GO:0004252">
    <property type="term" value="F:serine-type endopeptidase activity"/>
    <property type="evidence" value="ECO:0007669"/>
    <property type="project" value="InterPro"/>
</dbReference>
<dbReference type="InterPro" id="IPR050966">
    <property type="entry name" value="Glutamyl_endopeptidase"/>
</dbReference>
<dbReference type="Pfam" id="PF00089">
    <property type="entry name" value="Trypsin"/>
    <property type="match status" value="1"/>
</dbReference>
<dbReference type="InterPro" id="IPR009003">
    <property type="entry name" value="Peptidase_S1_PA"/>
</dbReference>
<gene>
    <name evidence="3" type="ORF">SAMN05444000_112119</name>
</gene>
<dbReference type="SUPFAM" id="SSF50494">
    <property type="entry name" value="Trypsin-like serine proteases"/>
    <property type="match status" value="1"/>
</dbReference>
<dbReference type="OrthoDB" id="267336at2"/>
<accession>A0A1M6LVQ5</accession>
<dbReference type="Gene3D" id="2.40.10.10">
    <property type="entry name" value="Trypsin-like serine proteases"/>
    <property type="match status" value="2"/>
</dbReference>
<evidence type="ECO:0000259" key="2">
    <source>
        <dbReference type="PROSITE" id="PS50240"/>
    </source>
</evidence>
<evidence type="ECO:0000256" key="1">
    <source>
        <dbReference type="ARBA" id="ARBA00022729"/>
    </source>
</evidence>
<dbReference type="PROSITE" id="PS50240">
    <property type="entry name" value="TRYPSIN_DOM"/>
    <property type="match status" value="1"/>
</dbReference>
<feature type="domain" description="Peptidase S1" evidence="2">
    <location>
        <begin position="3"/>
        <end position="228"/>
    </location>
</feature>
<sequence length="231" mass="24600">MRVFGLVSVLLLSTAAPLKSEQTHNRSNWEAVGRLNISGRTMCTGALIAPDLVVTAAHCMFDPTSGKSVAATDIVFDAGLHNGHVKARRKVQSATIHPAYRHKPRGQADVGSDLAVLKLKKPISAHLIRPFATDARPNRGDTVGVVSYTMDQATTQSVEHPCQVLARQHDTLVMSCKVEFGASGAPVFAVQGESEPRLVSVISSKAQMGNRRVSVGTAVDDALQVLLNDAS</sequence>
<dbReference type="PANTHER" id="PTHR15462:SF8">
    <property type="entry name" value="SERINE PROTEASE"/>
    <property type="match status" value="1"/>
</dbReference>
<dbReference type="RefSeq" id="WP_073252844.1">
    <property type="nucleotide sequence ID" value="NZ_FQZQ01000012.1"/>
</dbReference>
<evidence type="ECO:0000313" key="3">
    <source>
        <dbReference type="EMBL" id="SHJ75225.1"/>
    </source>
</evidence>
<keyword evidence="4" id="KW-1185">Reference proteome</keyword>
<dbReference type="PRINTS" id="PR00722">
    <property type="entry name" value="CHYMOTRYPSIN"/>
</dbReference>
<name>A0A1M6LVQ5_9RHOB</name>
<dbReference type="EMBL" id="FQZQ01000012">
    <property type="protein sequence ID" value="SHJ75225.1"/>
    <property type="molecule type" value="Genomic_DNA"/>
</dbReference>